<dbReference type="STRING" id="28066.RF819_03140"/>
<evidence type="ECO:0000313" key="2">
    <source>
        <dbReference type="Proteomes" id="UP000190750"/>
    </source>
</evidence>
<dbReference type="RefSeq" id="WP_078363617.1">
    <property type="nucleotide sequence ID" value="NZ_MTJN01000002.1"/>
</dbReference>
<comment type="caution">
    <text evidence="1">The sequence shown here is derived from an EMBL/GenBank/DDBJ whole genome shotgun (WGS) entry which is preliminary data.</text>
</comment>
<accession>A0A1T1APG0</accession>
<dbReference type="AlphaFoldDB" id="A0A1T1APG0"/>
<name>A0A1T1APG0_RHOFE</name>
<dbReference type="EMBL" id="MTJN01000002">
    <property type="protein sequence ID" value="OOV05838.1"/>
    <property type="molecule type" value="Genomic_DNA"/>
</dbReference>
<organism evidence="1 2">
    <name type="scientific">Rhodoferax fermentans</name>
    <dbReference type="NCBI Taxonomy" id="28066"/>
    <lineage>
        <taxon>Bacteria</taxon>
        <taxon>Pseudomonadati</taxon>
        <taxon>Pseudomonadota</taxon>
        <taxon>Betaproteobacteria</taxon>
        <taxon>Burkholderiales</taxon>
        <taxon>Comamonadaceae</taxon>
        <taxon>Rhodoferax</taxon>
    </lineage>
</organism>
<dbReference type="Proteomes" id="UP000190750">
    <property type="component" value="Unassembled WGS sequence"/>
</dbReference>
<gene>
    <name evidence="1" type="ORF">RF819_03140</name>
</gene>
<sequence length="95" mass="10330">MTAAALQDTIKARRVTGGAVVTVVRADGRTHRHQVSLRRYRALRGALTVHDGLAGGNFTHNGFECRLRDVAGMAASLRWVKRNAPRLLRGNGRAA</sequence>
<evidence type="ECO:0000313" key="1">
    <source>
        <dbReference type="EMBL" id="OOV05838.1"/>
    </source>
</evidence>
<proteinExistence type="predicted"/>
<keyword evidence="2" id="KW-1185">Reference proteome</keyword>
<protein>
    <submittedName>
        <fullName evidence="1">Uncharacterized protein</fullName>
    </submittedName>
</protein>
<dbReference type="OrthoDB" id="9994874at2"/>
<reference evidence="1 2" key="1">
    <citation type="submission" date="2017-01" db="EMBL/GenBank/DDBJ databases">
        <title>Genome sequencing of Rhodoferax fermentans JCM 7819.</title>
        <authorList>
            <person name="Kim Y.J."/>
            <person name="Farh M.E.-A."/>
            <person name="Yang D.-C."/>
        </authorList>
    </citation>
    <scope>NUCLEOTIDE SEQUENCE [LARGE SCALE GENOMIC DNA]</scope>
    <source>
        <strain evidence="1 2">JCM 7819</strain>
    </source>
</reference>